<dbReference type="AlphaFoldDB" id="A0AAV2JXY5"/>
<gene>
    <name evidence="1" type="ORF">KC01_LOCUS13022</name>
</gene>
<reference evidence="1 2" key="1">
    <citation type="submission" date="2024-04" db="EMBL/GenBank/DDBJ databases">
        <authorList>
            <person name="Waldvogel A.-M."/>
            <person name="Schoenle A."/>
        </authorList>
    </citation>
    <scope>NUCLEOTIDE SEQUENCE [LARGE SCALE GENOMIC DNA]</scope>
</reference>
<proteinExistence type="predicted"/>
<dbReference type="Proteomes" id="UP001497482">
    <property type="component" value="Chromosome 15"/>
</dbReference>
<sequence length="74" mass="8036">MSHGGGWLWGPVFGWFNPHLTFSPRPPISPYSGAAVNLPALSAPASLCLSDGPWQLPPSPLIPRPRLDWYSPES</sequence>
<keyword evidence="2" id="KW-1185">Reference proteome</keyword>
<organism evidence="1 2">
    <name type="scientific">Knipowitschia caucasica</name>
    <name type="common">Caucasian dwarf goby</name>
    <name type="synonym">Pomatoschistus caucasicus</name>
    <dbReference type="NCBI Taxonomy" id="637954"/>
    <lineage>
        <taxon>Eukaryota</taxon>
        <taxon>Metazoa</taxon>
        <taxon>Chordata</taxon>
        <taxon>Craniata</taxon>
        <taxon>Vertebrata</taxon>
        <taxon>Euteleostomi</taxon>
        <taxon>Actinopterygii</taxon>
        <taxon>Neopterygii</taxon>
        <taxon>Teleostei</taxon>
        <taxon>Neoteleostei</taxon>
        <taxon>Acanthomorphata</taxon>
        <taxon>Gobiaria</taxon>
        <taxon>Gobiiformes</taxon>
        <taxon>Gobioidei</taxon>
        <taxon>Gobiidae</taxon>
        <taxon>Gobiinae</taxon>
        <taxon>Knipowitschia</taxon>
    </lineage>
</organism>
<accession>A0AAV2JXY5</accession>
<protein>
    <submittedName>
        <fullName evidence="1">Uncharacterized protein</fullName>
    </submittedName>
</protein>
<evidence type="ECO:0000313" key="2">
    <source>
        <dbReference type="Proteomes" id="UP001497482"/>
    </source>
</evidence>
<name>A0AAV2JXY5_KNICA</name>
<evidence type="ECO:0000313" key="1">
    <source>
        <dbReference type="EMBL" id="CAL1582404.1"/>
    </source>
</evidence>
<dbReference type="EMBL" id="OZ035837">
    <property type="protein sequence ID" value="CAL1582404.1"/>
    <property type="molecule type" value="Genomic_DNA"/>
</dbReference>